<gene>
    <name evidence="3" type="ORF">DPMN_053321</name>
</gene>
<comment type="caution">
    <text evidence="3">The sequence shown here is derived from an EMBL/GenBank/DDBJ whole genome shotgun (WGS) entry which is preliminary data.</text>
</comment>
<keyword evidence="4" id="KW-1185">Reference proteome</keyword>
<accession>A0A9D4CMU2</accession>
<evidence type="ECO:0000256" key="1">
    <source>
        <dbReference type="SAM" id="MobiDB-lite"/>
    </source>
</evidence>
<feature type="signal peptide" evidence="2">
    <location>
        <begin position="1"/>
        <end position="18"/>
    </location>
</feature>
<feature type="region of interest" description="Disordered" evidence="1">
    <location>
        <begin position="74"/>
        <end position="99"/>
    </location>
</feature>
<keyword evidence="2" id="KW-0732">Signal</keyword>
<reference evidence="3" key="1">
    <citation type="journal article" date="2019" name="bioRxiv">
        <title>The Genome of the Zebra Mussel, Dreissena polymorpha: A Resource for Invasive Species Research.</title>
        <authorList>
            <person name="McCartney M.A."/>
            <person name="Auch B."/>
            <person name="Kono T."/>
            <person name="Mallez S."/>
            <person name="Zhang Y."/>
            <person name="Obille A."/>
            <person name="Becker A."/>
            <person name="Abrahante J.E."/>
            <person name="Garbe J."/>
            <person name="Badalamenti J.P."/>
            <person name="Herman A."/>
            <person name="Mangelson H."/>
            <person name="Liachko I."/>
            <person name="Sullivan S."/>
            <person name="Sone E.D."/>
            <person name="Koren S."/>
            <person name="Silverstein K.A.T."/>
            <person name="Beckman K.B."/>
            <person name="Gohl D.M."/>
        </authorList>
    </citation>
    <scope>NUCLEOTIDE SEQUENCE</scope>
    <source>
        <strain evidence="3">Duluth1</strain>
        <tissue evidence="3">Whole animal</tissue>
    </source>
</reference>
<feature type="compositionally biased region" description="Polar residues" evidence="1">
    <location>
        <begin position="74"/>
        <end position="85"/>
    </location>
</feature>
<dbReference type="AlphaFoldDB" id="A0A9D4CMU2"/>
<name>A0A9D4CMU2_DREPO</name>
<feature type="chain" id="PRO_5039082127" description="Secreted protein" evidence="2">
    <location>
        <begin position="19"/>
        <end position="99"/>
    </location>
</feature>
<protein>
    <recommendedName>
        <fullName evidence="5">Secreted protein</fullName>
    </recommendedName>
</protein>
<evidence type="ECO:0000313" key="4">
    <source>
        <dbReference type="Proteomes" id="UP000828390"/>
    </source>
</evidence>
<proteinExistence type="predicted"/>
<evidence type="ECO:0008006" key="5">
    <source>
        <dbReference type="Google" id="ProtNLM"/>
    </source>
</evidence>
<organism evidence="3 4">
    <name type="scientific">Dreissena polymorpha</name>
    <name type="common">Zebra mussel</name>
    <name type="synonym">Mytilus polymorpha</name>
    <dbReference type="NCBI Taxonomy" id="45954"/>
    <lineage>
        <taxon>Eukaryota</taxon>
        <taxon>Metazoa</taxon>
        <taxon>Spiralia</taxon>
        <taxon>Lophotrochozoa</taxon>
        <taxon>Mollusca</taxon>
        <taxon>Bivalvia</taxon>
        <taxon>Autobranchia</taxon>
        <taxon>Heteroconchia</taxon>
        <taxon>Euheterodonta</taxon>
        <taxon>Imparidentia</taxon>
        <taxon>Neoheterodontei</taxon>
        <taxon>Myida</taxon>
        <taxon>Dreissenoidea</taxon>
        <taxon>Dreissenidae</taxon>
        <taxon>Dreissena</taxon>
    </lineage>
</organism>
<evidence type="ECO:0000313" key="3">
    <source>
        <dbReference type="EMBL" id="KAH3727387.1"/>
    </source>
</evidence>
<dbReference type="EMBL" id="JAIWYP010000012">
    <property type="protein sequence ID" value="KAH3727387.1"/>
    <property type="molecule type" value="Genomic_DNA"/>
</dbReference>
<sequence>MAIMKITIVCALLSIVLPATKLSNRITSGINATCTTAAKTLSENTPMRPRQPPLFVLSSDAVIGYNMDGRIATPFSSHNPRTMSISGRMINTKAQRPSE</sequence>
<dbReference type="Proteomes" id="UP000828390">
    <property type="component" value="Unassembled WGS sequence"/>
</dbReference>
<reference evidence="3" key="2">
    <citation type="submission" date="2020-11" db="EMBL/GenBank/DDBJ databases">
        <authorList>
            <person name="McCartney M.A."/>
            <person name="Auch B."/>
            <person name="Kono T."/>
            <person name="Mallez S."/>
            <person name="Becker A."/>
            <person name="Gohl D.M."/>
            <person name="Silverstein K.A.T."/>
            <person name="Koren S."/>
            <person name="Bechman K.B."/>
            <person name="Herman A."/>
            <person name="Abrahante J.E."/>
            <person name="Garbe J."/>
        </authorList>
    </citation>
    <scope>NUCLEOTIDE SEQUENCE</scope>
    <source>
        <strain evidence="3">Duluth1</strain>
        <tissue evidence="3">Whole animal</tissue>
    </source>
</reference>
<evidence type="ECO:0000256" key="2">
    <source>
        <dbReference type="SAM" id="SignalP"/>
    </source>
</evidence>